<dbReference type="EMBL" id="JAKKPZ010000001">
    <property type="protein sequence ID" value="KAI1728800.1"/>
    <property type="molecule type" value="Genomic_DNA"/>
</dbReference>
<comment type="caution">
    <text evidence="3">The sequence shown here is derived from an EMBL/GenBank/DDBJ whole genome shotgun (WGS) entry which is preliminary data.</text>
</comment>
<keyword evidence="4" id="KW-1185">Reference proteome</keyword>
<proteinExistence type="predicted"/>
<accession>A0AAD4NL14</accession>
<keyword evidence="3" id="KW-0436">Ligase</keyword>
<evidence type="ECO:0000259" key="2">
    <source>
        <dbReference type="Pfam" id="PF10172"/>
    </source>
</evidence>
<dbReference type="Proteomes" id="UP001201812">
    <property type="component" value="Unassembled WGS sequence"/>
</dbReference>
<feature type="compositionally biased region" description="Basic residues" evidence="1">
    <location>
        <begin position="155"/>
        <end position="164"/>
    </location>
</feature>
<gene>
    <name evidence="3" type="ORF">DdX_01003</name>
</gene>
<feature type="domain" description="DET1- and DDB1-associated protein 1" evidence="2">
    <location>
        <begin position="10"/>
        <end position="68"/>
    </location>
</feature>
<evidence type="ECO:0000313" key="3">
    <source>
        <dbReference type="EMBL" id="KAI1728800.1"/>
    </source>
</evidence>
<sequence>MSVIQPANTFLKDLPVTDPENFSRVNKDSKLLKIRPKIIHDVEIGDNEKRIQVDKVPMLLRYLKNHWNINNPTDQKEEIRNGQKRLATEHPTHRINNETLVDGQIRRSFSNHRISDNDVEIVDEHLQQGPSTSNSSNKRDEASSSTVGNRASVNRTHKRERRTRALVESDSDEDSQSRQNLRPSTSVTRERNISDSSSDIPTKSRRRS</sequence>
<dbReference type="GO" id="GO:0016874">
    <property type="term" value="F:ligase activity"/>
    <property type="evidence" value="ECO:0007669"/>
    <property type="project" value="UniProtKB-KW"/>
</dbReference>
<organism evidence="3 4">
    <name type="scientific">Ditylenchus destructor</name>
    <dbReference type="NCBI Taxonomy" id="166010"/>
    <lineage>
        <taxon>Eukaryota</taxon>
        <taxon>Metazoa</taxon>
        <taxon>Ecdysozoa</taxon>
        <taxon>Nematoda</taxon>
        <taxon>Chromadorea</taxon>
        <taxon>Rhabditida</taxon>
        <taxon>Tylenchina</taxon>
        <taxon>Tylenchomorpha</taxon>
        <taxon>Sphaerularioidea</taxon>
        <taxon>Anguinidae</taxon>
        <taxon>Anguininae</taxon>
        <taxon>Ditylenchus</taxon>
    </lineage>
</organism>
<feature type="compositionally biased region" description="Polar residues" evidence="1">
    <location>
        <begin position="143"/>
        <end position="154"/>
    </location>
</feature>
<feature type="compositionally biased region" description="Polar residues" evidence="1">
    <location>
        <begin position="177"/>
        <end position="187"/>
    </location>
</feature>
<feature type="region of interest" description="Disordered" evidence="1">
    <location>
        <begin position="127"/>
        <end position="208"/>
    </location>
</feature>
<evidence type="ECO:0000313" key="4">
    <source>
        <dbReference type="Proteomes" id="UP001201812"/>
    </source>
</evidence>
<protein>
    <submittedName>
        <fullName evidence="3">Det1 complexing ubiquitin ligase domain-containing protein</fullName>
    </submittedName>
</protein>
<dbReference type="InterPro" id="IPR018276">
    <property type="entry name" value="DDA1_dom"/>
</dbReference>
<dbReference type="AlphaFoldDB" id="A0AAD4NL14"/>
<reference evidence="3" key="1">
    <citation type="submission" date="2022-01" db="EMBL/GenBank/DDBJ databases">
        <title>Genome Sequence Resource for Two Populations of Ditylenchus destructor, the Migratory Endoparasitic Phytonematode.</title>
        <authorList>
            <person name="Zhang H."/>
            <person name="Lin R."/>
            <person name="Xie B."/>
        </authorList>
    </citation>
    <scope>NUCLEOTIDE SEQUENCE</scope>
    <source>
        <strain evidence="3">BazhouSP</strain>
    </source>
</reference>
<evidence type="ECO:0000256" key="1">
    <source>
        <dbReference type="SAM" id="MobiDB-lite"/>
    </source>
</evidence>
<name>A0AAD4NL14_9BILA</name>
<dbReference type="Pfam" id="PF10172">
    <property type="entry name" value="DDA1"/>
    <property type="match status" value="1"/>
</dbReference>